<keyword evidence="2 7" id="KW-0813">Transport</keyword>
<evidence type="ECO:0000313" key="10">
    <source>
        <dbReference type="Proteomes" id="UP001501444"/>
    </source>
</evidence>
<evidence type="ECO:0000259" key="8">
    <source>
        <dbReference type="PROSITE" id="PS50928"/>
    </source>
</evidence>
<feature type="transmembrane region" description="Helical" evidence="7">
    <location>
        <begin position="224"/>
        <end position="246"/>
    </location>
</feature>
<accession>A0ABN3FNU7</accession>
<proteinExistence type="inferred from homology"/>
<keyword evidence="3" id="KW-1003">Cell membrane</keyword>
<dbReference type="RefSeq" id="WP_344611355.1">
    <property type="nucleotide sequence ID" value="NZ_BAAARV010000013.1"/>
</dbReference>
<evidence type="ECO:0000256" key="7">
    <source>
        <dbReference type="RuleBase" id="RU363032"/>
    </source>
</evidence>
<evidence type="ECO:0000256" key="1">
    <source>
        <dbReference type="ARBA" id="ARBA00004651"/>
    </source>
</evidence>
<comment type="caution">
    <text evidence="9">The sequence shown here is derived from an EMBL/GenBank/DDBJ whole genome shotgun (WGS) entry which is preliminary data.</text>
</comment>
<evidence type="ECO:0000256" key="5">
    <source>
        <dbReference type="ARBA" id="ARBA00022989"/>
    </source>
</evidence>
<keyword evidence="5 7" id="KW-1133">Transmembrane helix</keyword>
<comment type="subcellular location">
    <subcellularLocation>
        <location evidence="1 7">Cell membrane</location>
        <topology evidence="1 7">Multi-pass membrane protein</topology>
    </subcellularLocation>
</comment>
<keyword evidence="4 7" id="KW-0812">Transmembrane</keyword>
<dbReference type="CDD" id="cd06261">
    <property type="entry name" value="TM_PBP2"/>
    <property type="match status" value="1"/>
</dbReference>
<comment type="similarity">
    <text evidence="7">Belongs to the binding-protein-dependent transport system permease family.</text>
</comment>
<dbReference type="EMBL" id="BAAARV010000013">
    <property type="protein sequence ID" value="GAA2333934.1"/>
    <property type="molecule type" value="Genomic_DNA"/>
</dbReference>
<evidence type="ECO:0000256" key="6">
    <source>
        <dbReference type="ARBA" id="ARBA00023136"/>
    </source>
</evidence>
<feature type="transmembrane region" description="Helical" evidence="7">
    <location>
        <begin position="15"/>
        <end position="37"/>
    </location>
</feature>
<reference evidence="9 10" key="1">
    <citation type="journal article" date="2019" name="Int. J. Syst. Evol. Microbiol.">
        <title>The Global Catalogue of Microorganisms (GCM) 10K type strain sequencing project: providing services to taxonomists for standard genome sequencing and annotation.</title>
        <authorList>
            <consortium name="The Broad Institute Genomics Platform"/>
            <consortium name="The Broad Institute Genome Sequencing Center for Infectious Disease"/>
            <person name="Wu L."/>
            <person name="Ma J."/>
        </authorList>
    </citation>
    <scope>NUCLEOTIDE SEQUENCE [LARGE SCALE GENOMIC DNA]</scope>
    <source>
        <strain evidence="9 10">JCM 3272</strain>
    </source>
</reference>
<dbReference type="PANTHER" id="PTHR30151">
    <property type="entry name" value="ALKANE SULFONATE ABC TRANSPORTER-RELATED, MEMBRANE SUBUNIT"/>
    <property type="match status" value="1"/>
</dbReference>
<dbReference type="SUPFAM" id="SSF161098">
    <property type="entry name" value="MetI-like"/>
    <property type="match status" value="1"/>
</dbReference>
<dbReference type="Gene3D" id="1.10.3720.10">
    <property type="entry name" value="MetI-like"/>
    <property type="match status" value="1"/>
</dbReference>
<name>A0ABN3FNU7_9ACTN</name>
<keyword evidence="10" id="KW-1185">Reference proteome</keyword>
<dbReference type="PROSITE" id="PS50928">
    <property type="entry name" value="ABC_TM1"/>
    <property type="match status" value="1"/>
</dbReference>
<gene>
    <name evidence="9" type="ORF">GCM10010170_013360</name>
</gene>
<feature type="transmembrane region" description="Helical" evidence="7">
    <location>
        <begin position="101"/>
        <end position="123"/>
    </location>
</feature>
<dbReference type="InterPro" id="IPR000515">
    <property type="entry name" value="MetI-like"/>
</dbReference>
<dbReference type="InterPro" id="IPR035906">
    <property type="entry name" value="MetI-like_sf"/>
</dbReference>
<feature type="domain" description="ABC transmembrane type-1" evidence="8">
    <location>
        <begin position="63"/>
        <end position="243"/>
    </location>
</feature>
<dbReference type="Pfam" id="PF00528">
    <property type="entry name" value="BPD_transp_1"/>
    <property type="match status" value="1"/>
</dbReference>
<evidence type="ECO:0000256" key="4">
    <source>
        <dbReference type="ARBA" id="ARBA00022692"/>
    </source>
</evidence>
<protein>
    <submittedName>
        <fullName evidence="9">ABC transporter permease</fullName>
    </submittedName>
</protein>
<feature type="transmembrane region" description="Helical" evidence="7">
    <location>
        <begin position="129"/>
        <end position="148"/>
    </location>
</feature>
<dbReference type="PANTHER" id="PTHR30151:SF20">
    <property type="entry name" value="ABC TRANSPORTER PERMEASE PROTEIN HI_0355-RELATED"/>
    <property type="match status" value="1"/>
</dbReference>
<organism evidence="9 10">
    <name type="scientific">Dactylosporangium salmoneum</name>
    <dbReference type="NCBI Taxonomy" id="53361"/>
    <lineage>
        <taxon>Bacteria</taxon>
        <taxon>Bacillati</taxon>
        <taxon>Actinomycetota</taxon>
        <taxon>Actinomycetes</taxon>
        <taxon>Micromonosporales</taxon>
        <taxon>Micromonosporaceae</taxon>
        <taxon>Dactylosporangium</taxon>
    </lineage>
</organism>
<evidence type="ECO:0000256" key="2">
    <source>
        <dbReference type="ARBA" id="ARBA00022448"/>
    </source>
</evidence>
<evidence type="ECO:0000313" key="9">
    <source>
        <dbReference type="EMBL" id="GAA2333934.1"/>
    </source>
</evidence>
<evidence type="ECO:0000256" key="3">
    <source>
        <dbReference type="ARBA" id="ARBA00022475"/>
    </source>
</evidence>
<keyword evidence="6 7" id="KW-0472">Membrane</keyword>
<dbReference type="Proteomes" id="UP001501444">
    <property type="component" value="Unassembled WGS sequence"/>
</dbReference>
<feature type="transmembrane region" description="Helical" evidence="7">
    <location>
        <begin position="71"/>
        <end position="89"/>
    </location>
</feature>
<sequence length="259" mass="26952">MPDEERAAPRWTGPVLPLAGAAVAVGLWWGATALFGIRAFFLPAPPDIVAAFRAQPGYLLRETWATLRETALGFVLAVAAGLLLAMLLTASRAVERATLPLIVALNSIPKVALAPLLIVWLGYGPAPKIVMIVLIAFFPVVVAAVAGLTSTPADLGELAASLTASWWQAYLKVRLPWALPQVFVGLKLGISLAVIGAVVAEISSPNGGLGAVIVLSGSSLDTPLAFAAIALLAVLSIVLFYLVVGLERLLLPWARAISG</sequence>